<organism evidence="3 4">
    <name type="scientific">Butyricicoccus pullicaecorum</name>
    <dbReference type="NCBI Taxonomy" id="501571"/>
    <lineage>
        <taxon>Bacteria</taxon>
        <taxon>Bacillati</taxon>
        <taxon>Bacillota</taxon>
        <taxon>Clostridia</taxon>
        <taxon>Eubacteriales</taxon>
        <taxon>Butyricicoccaceae</taxon>
        <taxon>Butyricicoccus</taxon>
    </lineage>
</organism>
<evidence type="ECO:0000313" key="3">
    <source>
        <dbReference type="EMBL" id="OUP59482.1"/>
    </source>
</evidence>
<dbReference type="AlphaFoldDB" id="A0A1Y4LYN1"/>
<dbReference type="SMART" id="SM00382">
    <property type="entry name" value="AAA"/>
    <property type="match status" value="1"/>
</dbReference>
<keyword evidence="3" id="KW-0418">Kinase</keyword>
<dbReference type="InterPro" id="IPR027417">
    <property type="entry name" value="P-loop_NTPase"/>
</dbReference>
<dbReference type="Gene3D" id="3.40.50.300">
    <property type="entry name" value="P-loop containing nucleotide triphosphate hydrolases"/>
    <property type="match status" value="1"/>
</dbReference>
<comment type="caution">
    <text evidence="3">The sequence shown here is derived from an EMBL/GenBank/DDBJ whole genome shotgun (WGS) entry which is preliminary data.</text>
</comment>
<dbReference type="Proteomes" id="UP000195897">
    <property type="component" value="Unassembled WGS sequence"/>
</dbReference>
<protein>
    <submittedName>
        <fullName evidence="3">Nucleoside kinase</fullName>
    </submittedName>
</protein>
<dbReference type="GO" id="GO:0016301">
    <property type="term" value="F:kinase activity"/>
    <property type="evidence" value="ECO:0007669"/>
    <property type="project" value="UniProtKB-KW"/>
</dbReference>
<proteinExistence type="predicted"/>
<sequence length="308" mass="35098">MLKTYDLATLNARAKNDPKGFIEESEAAYLKQIDDTAELLGERLADRPILLLNGPSSAGKTTTADRLCRAIERRGIRSQRISMDDYYLSRDSYSMPYDEENDVVDLESPLCMDLQLLSDHLHRLAKGEEILVPAFDFVTGRQTLNVTPMRLSKDEIVIIEGIHSLNDVITGGLEEQSSCVYLSIEAQVQDGQGGRFTPEVLRFARRALRDAHFRSASVVETIRQWLSIRRGERLYIAPYRHHAEFTIDTYLPYESNILYPALRETLTEHLDALEKADLREAYRAATLFEPIDYLPYIPEASVLHEFIG</sequence>
<gene>
    <name evidence="3" type="ORF">B5F15_05375</name>
    <name evidence="2" type="ORF">B5F17_01275</name>
</gene>
<dbReference type="Proteomes" id="UP000195326">
    <property type="component" value="Unassembled WGS sequence"/>
</dbReference>
<evidence type="ECO:0000313" key="5">
    <source>
        <dbReference type="Proteomes" id="UP000195897"/>
    </source>
</evidence>
<dbReference type="InterPro" id="IPR006083">
    <property type="entry name" value="PRK/URK"/>
</dbReference>
<dbReference type="GO" id="GO:0005524">
    <property type="term" value="F:ATP binding"/>
    <property type="evidence" value="ECO:0007669"/>
    <property type="project" value="InterPro"/>
</dbReference>
<feature type="domain" description="AAA+ ATPase" evidence="1">
    <location>
        <begin position="46"/>
        <end position="277"/>
    </location>
</feature>
<evidence type="ECO:0000313" key="2">
    <source>
        <dbReference type="EMBL" id="OUP54561.1"/>
    </source>
</evidence>
<name>A0A1Y4LYN1_9FIRM</name>
<dbReference type="InterPro" id="IPR003593">
    <property type="entry name" value="AAA+_ATPase"/>
</dbReference>
<reference evidence="4 5" key="1">
    <citation type="submission" date="2017-04" db="EMBL/GenBank/DDBJ databases">
        <title>Function of individual gut microbiota members based on whole genome sequencing of pure cultures obtained from chicken caecum.</title>
        <authorList>
            <person name="Medvecky M."/>
            <person name="Cejkova D."/>
            <person name="Polansky O."/>
            <person name="Karasova D."/>
            <person name="Kubasova T."/>
            <person name="Cizek A."/>
            <person name="Rychlik I."/>
        </authorList>
    </citation>
    <scope>NUCLEOTIDE SEQUENCE [LARGE SCALE GENOMIC DNA]</scope>
    <source>
        <strain evidence="4">An179</strain>
        <strain evidence="5">An180</strain>
    </source>
</reference>
<evidence type="ECO:0000259" key="1">
    <source>
        <dbReference type="SMART" id="SM00382"/>
    </source>
</evidence>
<dbReference type="EMBL" id="NFKK01000001">
    <property type="protein sequence ID" value="OUP54561.1"/>
    <property type="molecule type" value="Genomic_DNA"/>
</dbReference>
<dbReference type="PANTHER" id="PTHR10285">
    <property type="entry name" value="URIDINE KINASE"/>
    <property type="match status" value="1"/>
</dbReference>
<dbReference type="STRING" id="501571.GCA_900143195_02836"/>
<evidence type="ECO:0000313" key="4">
    <source>
        <dbReference type="Proteomes" id="UP000195326"/>
    </source>
</evidence>
<keyword evidence="3" id="KW-0808">Transferase</keyword>
<dbReference type="CDD" id="cd02028">
    <property type="entry name" value="UMPK_like"/>
    <property type="match status" value="1"/>
</dbReference>
<accession>A0A1Y4LYN1</accession>
<dbReference type="Pfam" id="PF00485">
    <property type="entry name" value="PRK"/>
    <property type="match status" value="1"/>
</dbReference>
<dbReference type="EMBL" id="NFKL01000006">
    <property type="protein sequence ID" value="OUP59482.1"/>
    <property type="molecule type" value="Genomic_DNA"/>
</dbReference>
<reference evidence="3" key="2">
    <citation type="journal article" date="2018" name="BMC Genomics">
        <title>Whole genome sequencing and function prediction of 133 gut anaerobes isolated from chicken caecum in pure cultures.</title>
        <authorList>
            <person name="Medvecky M."/>
            <person name="Cejkova D."/>
            <person name="Polansky O."/>
            <person name="Karasova D."/>
            <person name="Kubasova T."/>
            <person name="Cizek A."/>
            <person name="Rychlik I."/>
        </authorList>
    </citation>
    <scope>NUCLEOTIDE SEQUENCE</scope>
    <source>
        <strain evidence="3">An179</strain>
        <strain evidence="2">An180</strain>
    </source>
</reference>
<dbReference type="SUPFAM" id="SSF52540">
    <property type="entry name" value="P-loop containing nucleoside triphosphate hydrolases"/>
    <property type="match status" value="1"/>
</dbReference>
<dbReference type="RefSeq" id="WP_016148143.1">
    <property type="nucleotide sequence ID" value="NZ_CABKSA010000002.1"/>
</dbReference>